<keyword evidence="4" id="KW-1185">Reference proteome</keyword>
<accession>A0A3D8L1Y3</accession>
<feature type="signal peptide" evidence="1">
    <location>
        <begin position="1"/>
        <end position="22"/>
    </location>
</feature>
<dbReference type="SUPFAM" id="SSF160574">
    <property type="entry name" value="BT0923-like"/>
    <property type="match status" value="1"/>
</dbReference>
<evidence type="ECO:0000313" key="3">
    <source>
        <dbReference type="EMBL" id="RDV11444.1"/>
    </source>
</evidence>
<dbReference type="AlphaFoldDB" id="A0A3D8L1Y3"/>
<dbReference type="InterPro" id="IPR021533">
    <property type="entry name" value="PepSY-like"/>
</dbReference>
<dbReference type="EMBL" id="QRGR01000042">
    <property type="protein sequence ID" value="RDV11444.1"/>
    <property type="molecule type" value="Genomic_DNA"/>
</dbReference>
<name>A0A3D8L1Y3_9BACT</name>
<dbReference type="Proteomes" id="UP000256708">
    <property type="component" value="Unassembled WGS sequence"/>
</dbReference>
<dbReference type="Pfam" id="PF11396">
    <property type="entry name" value="PepSY_like"/>
    <property type="match status" value="1"/>
</dbReference>
<keyword evidence="1" id="KW-0732">Signal</keyword>
<proteinExistence type="predicted"/>
<evidence type="ECO:0000256" key="1">
    <source>
        <dbReference type="SAM" id="SignalP"/>
    </source>
</evidence>
<feature type="domain" description="Putative beta-lactamase-inhibitor-like PepSY-like" evidence="2">
    <location>
        <begin position="53"/>
        <end position="144"/>
    </location>
</feature>
<sequence>MKTKMIQTTLIFLIASITIVFAQESSVPQGVQDAFKNKYPNMTAPSWDREDDNKYEATFNRDGKTYEAKFSANGEWLKTERDVNRSEVPQAVLTALANSEYAAWEQGDNFDEVETPAHAKLYKIEVERGDQEYNLYFTPEGELVNRERD</sequence>
<evidence type="ECO:0000259" key="2">
    <source>
        <dbReference type="Pfam" id="PF11396"/>
    </source>
</evidence>
<protein>
    <recommendedName>
        <fullName evidence="2">Putative beta-lactamase-inhibitor-like PepSY-like domain-containing protein</fullName>
    </recommendedName>
</protein>
<organism evidence="3 4">
    <name type="scientific">Pontibacter diazotrophicus</name>
    <dbReference type="NCBI Taxonomy" id="1400979"/>
    <lineage>
        <taxon>Bacteria</taxon>
        <taxon>Pseudomonadati</taxon>
        <taxon>Bacteroidota</taxon>
        <taxon>Cytophagia</taxon>
        <taxon>Cytophagales</taxon>
        <taxon>Hymenobacteraceae</taxon>
        <taxon>Pontibacter</taxon>
    </lineage>
</organism>
<gene>
    <name evidence="3" type="ORF">DXT99_24605</name>
</gene>
<reference evidence="4" key="1">
    <citation type="submission" date="2018-08" db="EMBL/GenBank/DDBJ databases">
        <authorList>
            <person name="Liu Z.-W."/>
            <person name="Du Z.-J."/>
        </authorList>
    </citation>
    <scope>NUCLEOTIDE SEQUENCE [LARGE SCALE GENOMIC DNA]</scope>
    <source>
        <strain evidence="4">H4X</strain>
    </source>
</reference>
<evidence type="ECO:0000313" key="4">
    <source>
        <dbReference type="Proteomes" id="UP000256708"/>
    </source>
</evidence>
<dbReference type="OrthoDB" id="1121502at2"/>
<feature type="chain" id="PRO_5017727764" description="Putative beta-lactamase-inhibitor-like PepSY-like domain-containing protein" evidence="1">
    <location>
        <begin position="23"/>
        <end position="149"/>
    </location>
</feature>
<dbReference type="Gene3D" id="3.10.450.360">
    <property type="match status" value="1"/>
</dbReference>
<comment type="caution">
    <text evidence="3">The sequence shown here is derived from an EMBL/GenBank/DDBJ whole genome shotgun (WGS) entry which is preliminary data.</text>
</comment>